<dbReference type="InterPro" id="IPR046530">
    <property type="entry name" value="BIM1-like_dom"/>
</dbReference>
<dbReference type="PANTHER" id="PTHR34992:SF1">
    <property type="entry name" value="COPPER ACQUISITION FACTOR BIM1-LIKE DOMAIN-CONTAINING PROTEIN"/>
    <property type="match status" value="1"/>
</dbReference>
<evidence type="ECO:0000256" key="5">
    <source>
        <dbReference type="ARBA" id="ARBA00023136"/>
    </source>
</evidence>
<evidence type="ECO:0000256" key="9">
    <source>
        <dbReference type="SAM" id="SignalP"/>
    </source>
</evidence>
<dbReference type="OrthoDB" id="2146436at2759"/>
<evidence type="ECO:0000256" key="1">
    <source>
        <dbReference type="ARBA" id="ARBA00004609"/>
    </source>
</evidence>
<feature type="chain" id="PRO_5025424840" description="Copper acquisition factor BIM1-like domain-containing protein" evidence="9">
    <location>
        <begin position="18"/>
        <end position="223"/>
    </location>
</feature>
<sequence>MLSNAVVALSFLPLTFAHFQLNWPAARGFSDEIESSFPCGGFDDVQQERTDFPIGGGPLQLHMEHSQTNVAVYMAIGADPGDGFNIVALPQLQVTGLGDFCLGSVQVPEGLNVSDGTLATIQVVTNDHSGGGLYQVSSFTCADVTLVNTPLSQSDFEDSCKNNTNMKVTQENIEGNPNGTSTDATSSSSTGSAASPTGTGAATQATAVSWVLGAVGLAGIALL</sequence>
<keyword evidence="12" id="KW-1185">Reference proteome</keyword>
<keyword evidence="2" id="KW-1003">Cell membrane</keyword>
<evidence type="ECO:0000256" key="6">
    <source>
        <dbReference type="ARBA" id="ARBA00023180"/>
    </source>
</evidence>
<dbReference type="InterPro" id="IPR046936">
    <property type="entry name" value="BIM1-like"/>
</dbReference>
<evidence type="ECO:0000256" key="3">
    <source>
        <dbReference type="ARBA" id="ARBA00022622"/>
    </source>
</evidence>
<keyword evidence="5" id="KW-0472">Membrane</keyword>
<evidence type="ECO:0000256" key="7">
    <source>
        <dbReference type="ARBA" id="ARBA00023288"/>
    </source>
</evidence>
<evidence type="ECO:0000313" key="12">
    <source>
        <dbReference type="Proteomes" id="UP000800040"/>
    </source>
</evidence>
<organism evidence="11 12">
    <name type="scientific">Decorospora gaudefroyi</name>
    <dbReference type="NCBI Taxonomy" id="184978"/>
    <lineage>
        <taxon>Eukaryota</taxon>
        <taxon>Fungi</taxon>
        <taxon>Dikarya</taxon>
        <taxon>Ascomycota</taxon>
        <taxon>Pezizomycotina</taxon>
        <taxon>Dothideomycetes</taxon>
        <taxon>Pleosporomycetidae</taxon>
        <taxon>Pleosporales</taxon>
        <taxon>Pleosporineae</taxon>
        <taxon>Pleosporaceae</taxon>
        <taxon>Decorospora</taxon>
    </lineage>
</organism>
<keyword evidence="6" id="KW-0325">Glycoprotein</keyword>
<dbReference type="Pfam" id="PF20238">
    <property type="entry name" value="BIM1-like_dom"/>
    <property type="match status" value="1"/>
</dbReference>
<feature type="region of interest" description="Disordered" evidence="8">
    <location>
        <begin position="170"/>
        <end position="200"/>
    </location>
</feature>
<name>A0A6A5K759_9PLEO</name>
<protein>
    <recommendedName>
        <fullName evidence="10">Copper acquisition factor BIM1-like domain-containing protein</fullName>
    </recommendedName>
</protein>
<dbReference type="GO" id="GO:0005886">
    <property type="term" value="C:plasma membrane"/>
    <property type="evidence" value="ECO:0007669"/>
    <property type="project" value="UniProtKB-SubCell"/>
</dbReference>
<dbReference type="Proteomes" id="UP000800040">
    <property type="component" value="Unassembled WGS sequence"/>
</dbReference>
<feature type="compositionally biased region" description="Low complexity" evidence="8">
    <location>
        <begin position="179"/>
        <end position="200"/>
    </location>
</feature>
<keyword evidence="3" id="KW-0336">GPI-anchor</keyword>
<feature type="domain" description="Copper acquisition factor BIM1-like" evidence="10">
    <location>
        <begin position="17"/>
        <end position="164"/>
    </location>
</feature>
<evidence type="ECO:0000256" key="2">
    <source>
        <dbReference type="ARBA" id="ARBA00022475"/>
    </source>
</evidence>
<proteinExistence type="predicted"/>
<keyword evidence="7" id="KW-0449">Lipoprotein</keyword>
<dbReference type="PANTHER" id="PTHR34992">
    <property type="entry name" value="HYPHAL ANASTAMOSIS-7 PROTEIN"/>
    <property type="match status" value="1"/>
</dbReference>
<comment type="subcellular location">
    <subcellularLocation>
        <location evidence="1">Cell membrane</location>
        <topology evidence="1">Lipid-anchor</topology>
        <topology evidence="1">GPI-anchor</topology>
    </subcellularLocation>
</comment>
<evidence type="ECO:0000256" key="8">
    <source>
        <dbReference type="SAM" id="MobiDB-lite"/>
    </source>
</evidence>
<accession>A0A6A5K759</accession>
<dbReference type="AlphaFoldDB" id="A0A6A5K759"/>
<evidence type="ECO:0000313" key="11">
    <source>
        <dbReference type="EMBL" id="KAF1830362.1"/>
    </source>
</evidence>
<reference evidence="11" key="1">
    <citation type="submission" date="2020-01" db="EMBL/GenBank/DDBJ databases">
        <authorList>
            <consortium name="DOE Joint Genome Institute"/>
            <person name="Haridas S."/>
            <person name="Albert R."/>
            <person name="Binder M."/>
            <person name="Bloem J."/>
            <person name="Labutti K."/>
            <person name="Salamov A."/>
            <person name="Andreopoulos B."/>
            <person name="Baker S.E."/>
            <person name="Barry K."/>
            <person name="Bills G."/>
            <person name="Bluhm B.H."/>
            <person name="Cannon C."/>
            <person name="Castanera R."/>
            <person name="Culley D.E."/>
            <person name="Daum C."/>
            <person name="Ezra D."/>
            <person name="Gonzalez J.B."/>
            <person name="Henrissat B."/>
            <person name="Kuo A."/>
            <person name="Liang C."/>
            <person name="Lipzen A."/>
            <person name="Lutzoni F."/>
            <person name="Magnuson J."/>
            <person name="Mondo S."/>
            <person name="Nolan M."/>
            <person name="Ohm R."/>
            <person name="Pangilinan J."/>
            <person name="Park H.-J."/>
            <person name="Ramirez L."/>
            <person name="Alfaro M."/>
            <person name="Sun H."/>
            <person name="Tritt A."/>
            <person name="Yoshinaga Y."/>
            <person name="Zwiers L.-H."/>
            <person name="Turgeon B.G."/>
            <person name="Goodwin S.B."/>
            <person name="Spatafora J.W."/>
            <person name="Crous P.W."/>
            <person name="Grigoriev I.V."/>
        </authorList>
    </citation>
    <scope>NUCLEOTIDE SEQUENCE</scope>
    <source>
        <strain evidence="11">P77</strain>
    </source>
</reference>
<dbReference type="EMBL" id="ML975399">
    <property type="protein sequence ID" value="KAF1830362.1"/>
    <property type="molecule type" value="Genomic_DNA"/>
</dbReference>
<evidence type="ECO:0000256" key="4">
    <source>
        <dbReference type="ARBA" id="ARBA00022729"/>
    </source>
</evidence>
<dbReference type="CDD" id="cd21176">
    <property type="entry name" value="LPMO_auxiliary-like"/>
    <property type="match status" value="1"/>
</dbReference>
<keyword evidence="4 9" id="KW-0732">Signal</keyword>
<feature type="signal peptide" evidence="9">
    <location>
        <begin position="1"/>
        <end position="17"/>
    </location>
</feature>
<evidence type="ECO:0000259" key="10">
    <source>
        <dbReference type="Pfam" id="PF20238"/>
    </source>
</evidence>
<dbReference type="GO" id="GO:0098552">
    <property type="term" value="C:side of membrane"/>
    <property type="evidence" value="ECO:0007669"/>
    <property type="project" value="UniProtKB-KW"/>
</dbReference>
<gene>
    <name evidence="11" type="ORF">BDW02DRAFT_559169</name>
</gene>